<dbReference type="Gene3D" id="3.40.50.300">
    <property type="entry name" value="P-loop containing nucleotide triphosphate hydrolases"/>
    <property type="match status" value="1"/>
</dbReference>
<dbReference type="PROSITE" id="PS00211">
    <property type="entry name" value="ABC_TRANSPORTER_1"/>
    <property type="match status" value="1"/>
</dbReference>
<gene>
    <name evidence="5" type="ORF">DENIS_3924</name>
</gene>
<dbReference type="FunFam" id="3.40.50.300:FF:000425">
    <property type="entry name" value="Probable ABC transporter, ATP-binding subunit"/>
    <property type="match status" value="1"/>
</dbReference>
<comment type="caution">
    <text evidence="5">The sequence shown here is derived from an EMBL/GenBank/DDBJ whole genome shotgun (WGS) entry which is preliminary data.</text>
</comment>
<dbReference type="InterPro" id="IPR003593">
    <property type="entry name" value="AAA+_ATPase"/>
</dbReference>
<keyword evidence="3 5" id="KW-0067">ATP-binding</keyword>
<evidence type="ECO:0000256" key="3">
    <source>
        <dbReference type="ARBA" id="ARBA00022840"/>
    </source>
</evidence>
<evidence type="ECO:0000313" key="6">
    <source>
        <dbReference type="Proteomes" id="UP000288096"/>
    </source>
</evidence>
<proteinExistence type="predicted"/>
<keyword evidence="1" id="KW-0813">Transport</keyword>
<dbReference type="SUPFAM" id="SSF50331">
    <property type="entry name" value="MOP-like"/>
    <property type="match status" value="1"/>
</dbReference>
<keyword evidence="2" id="KW-0547">Nucleotide-binding</keyword>
<dbReference type="InterPro" id="IPR013611">
    <property type="entry name" value="Transp-assoc_OB_typ2"/>
</dbReference>
<dbReference type="OrthoDB" id="9809450at2"/>
<dbReference type="Gene3D" id="2.40.50.100">
    <property type="match status" value="1"/>
</dbReference>
<dbReference type="Proteomes" id="UP000288096">
    <property type="component" value="Unassembled WGS sequence"/>
</dbReference>
<dbReference type="InterPro" id="IPR017871">
    <property type="entry name" value="ABC_transporter-like_CS"/>
</dbReference>
<dbReference type="GO" id="GO:0043190">
    <property type="term" value="C:ATP-binding cassette (ABC) transporter complex"/>
    <property type="evidence" value="ECO:0007669"/>
    <property type="project" value="InterPro"/>
</dbReference>
<dbReference type="PROSITE" id="PS50893">
    <property type="entry name" value="ABC_TRANSPORTER_2"/>
    <property type="match status" value="1"/>
</dbReference>
<evidence type="ECO:0000256" key="1">
    <source>
        <dbReference type="ARBA" id="ARBA00022448"/>
    </source>
</evidence>
<dbReference type="Pfam" id="PF00005">
    <property type="entry name" value="ABC_tran"/>
    <property type="match status" value="1"/>
</dbReference>
<dbReference type="GO" id="GO:0005524">
    <property type="term" value="F:ATP binding"/>
    <property type="evidence" value="ECO:0007669"/>
    <property type="project" value="UniProtKB-KW"/>
</dbReference>
<feature type="domain" description="ABC transporter" evidence="4">
    <location>
        <begin position="4"/>
        <end position="234"/>
    </location>
</feature>
<dbReference type="InterPro" id="IPR003439">
    <property type="entry name" value="ABC_transporter-like_ATP-bd"/>
</dbReference>
<evidence type="ECO:0000259" key="4">
    <source>
        <dbReference type="PROSITE" id="PS50893"/>
    </source>
</evidence>
<dbReference type="InterPro" id="IPR008995">
    <property type="entry name" value="Mo/tungstate-bd_C_term_dom"/>
</dbReference>
<dbReference type="PANTHER" id="PTHR42781:SF4">
    <property type="entry name" value="SPERMIDINE_PUTRESCINE IMPORT ATP-BINDING PROTEIN POTA"/>
    <property type="match status" value="1"/>
</dbReference>
<accession>A0A401G153</accession>
<dbReference type="PANTHER" id="PTHR42781">
    <property type="entry name" value="SPERMIDINE/PUTRESCINE IMPORT ATP-BINDING PROTEIN POTA"/>
    <property type="match status" value="1"/>
</dbReference>
<dbReference type="EMBL" id="BEXT01000001">
    <property type="protein sequence ID" value="GBC62940.1"/>
    <property type="molecule type" value="Genomic_DNA"/>
</dbReference>
<keyword evidence="6" id="KW-1185">Reference proteome</keyword>
<dbReference type="AlphaFoldDB" id="A0A401G153"/>
<organism evidence="5 6">
    <name type="scientific">Desulfonema ishimotonii</name>
    <dbReference type="NCBI Taxonomy" id="45657"/>
    <lineage>
        <taxon>Bacteria</taxon>
        <taxon>Pseudomonadati</taxon>
        <taxon>Thermodesulfobacteriota</taxon>
        <taxon>Desulfobacteria</taxon>
        <taxon>Desulfobacterales</taxon>
        <taxon>Desulfococcaceae</taxon>
        <taxon>Desulfonema</taxon>
    </lineage>
</organism>
<dbReference type="GO" id="GO:0022857">
    <property type="term" value="F:transmembrane transporter activity"/>
    <property type="evidence" value="ECO:0007669"/>
    <property type="project" value="InterPro"/>
</dbReference>
<dbReference type="Pfam" id="PF08402">
    <property type="entry name" value="TOBE_2"/>
    <property type="match status" value="1"/>
</dbReference>
<dbReference type="SUPFAM" id="SSF52540">
    <property type="entry name" value="P-loop containing nucleoside triphosphate hydrolases"/>
    <property type="match status" value="1"/>
</dbReference>
<dbReference type="SMART" id="SM00382">
    <property type="entry name" value="AAA"/>
    <property type="match status" value="1"/>
</dbReference>
<dbReference type="GO" id="GO:0015697">
    <property type="term" value="P:quaternary ammonium group transport"/>
    <property type="evidence" value="ECO:0007669"/>
    <property type="project" value="UniProtKB-ARBA"/>
</dbReference>
<dbReference type="RefSeq" id="WP_124330069.1">
    <property type="nucleotide sequence ID" value="NZ_BEXT01000001.1"/>
</dbReference>
<sequence>MALLEISDIFKAFDGQAALRAVSLTLEQGHILCLLGPSGCGKTTLLRIIAGLERPDRGRVVFDGADMTAVPPHCRNFGMMFQEYALFPHKNVAGNVAFGLEMQNKTPPEIAARVREMLELVGLSGFEHRDIGQLSGGERQRVALARSLAPQPRLLMLDEPMGALDRALREWLMPELRRILKNVGVTAIFVTHDHAEAFAVADRIAVFDRGRIQQIARPETLYSQPATPAVARFLGFHNLLEGRAVSAERVETPVGYFNADGKKFRIGENVTVLLRPEGVRPVSLADAPACEDKMKICGIVREAIFQGPFYRLSLYTETGHELVFHLPCGMPLPSPGDRIVLEPDPSAVVFL</sequence>
<evidence type="ECO:0000256" key="2">
    <source>
        <dbReference type="ARBA" id="ARBA00022741"/>
    </source>
</evidence>
<dbReference type="GO" id="GO:0016887">
    <property type="term" value="F:ATP hydrolysis activity"/>
    <property type="evidence" value="ECO:0007669"/>
    <property type="project" value="InterPro"/>
</dbReference>
<dbReference type="InterPro" id="IPR050093">
    <property type="entry name" value="ABC_SmlMolc_Importer"/>
</dbReference>
<reference evidence="6" key="2">
    <citation type="submission" date="2019-01" db="EMBL/GenBank/DDBJ databases">
        <title>Genome sequence of Desulfonema ishimotonii strain Tokyo 01.</title>
        <authorList>
            <person name="Fukui M."/>
        </authorList>
    </citation>
    <scope>NUCLEOTIDE SEQUENCE [LARGE SCALE GENOMIC DNA]</scope>
    <source>
        <strain evidence="6">Tokyo 01</strain>
    </source>
</reference>
<evidence type="ECO:0000313" key="5">
    <source>
        <dbReference type="EMBL" id="GBC62940.1"/>
    </source>
</evidence>
<reference evidence="6" key="1">
    <citation type="submission" date="2017-11" db="EMBL/GenBank/DDBJ databases">
        <authorList>
            <person name="Watanabe M."/>
            <person name="Kojima H."/>
        </authorList>
    </citation>
    <scope>NUCLEOTIDE SEQUENCE [LARGE SCALE GENOMIC DNA]</scope>
    <source>
        <strain evidence="6">Tokyo 01</strain>
    </source>
</reference>
<dbReference type="InterPro" id="IPR027417">
    <property type="entry name" value="P-loop_NTPase"/>
</dbReference>
<protein>
    <submittedName>
        <fullName evidence="5">ABC transporter ATP-binding protein</fullName>
    </submittedName>
</protein>
<name>A0A401G153_9BACT</name>